<keyword evidence="7" id="KW-1185">Reference proteome</keyword>
<dbReference type="Gene3D" id="1.20.5.170">
    <property type="match status" value="1"/>
</dbReference>
<dbReference type="SMART" id="SM00338">
    <property type="entry name" value="BRLZ"/>
    <property type="match status" value="1"/>
</dbReference>
<reference evidence="6" key="1">
    <citation type="submission" date="2023-01" db="EMBL/GenBank/DDBJ databases">
        <title>The growth and conidiation of Purpureocillium lavendulum are regulated by nitrogen source and histone H3K14 acetylation.</title>
        <authorList>
            <person name="Tang P."/>
            <person name="Han J."/>
            <person name="Zhang C."/>
            <person name="Tang P."/>
            <person name="Qi F."/>
            <person name="Zhang K."/>
            <person name="Liang L."/>
        </authorList>
    </citation>
    <scope>NUCLEOTIDE SEQUENCE</scope>
    <source>
        <strain evidence="6">YMF1.00683</strain>
    </source>
</reference>
<evidence type="ECO:0000256" key="3">
    <source>
        <dbReference type="ARBA" id="ARBA00023163"/>
    </source>
</evidence>
<dbReference type="GO" id="GO:0005634">
    <property type="term" value="C:nucleus"/>
    <property type="evidence" value="ECO:0007669"/>
    <property type="project" value="TreeGrafter"/>
</dbReference>
<accession>A0AB34FFL6</accession>
<dbReference type="InterPro" id="IPR004827">
    <property type="entry name" value="bZIP"/>
</dbReference>
<evidence type="ECO:0000256" key="2">
    <source>
        <dbReference type="ARBA" id="ARBA00023125"/>
    </source>
</evidence>
<sequence>MNSTLAPVQQPVPHDGDRTVAPNQLVDIWCGTDFNNSYYTMQNHLDPKSTAEALSSSNYQSLAEVHGLSRRLQPDCVNEVSAEPTPKKTRSAEKTRPHAASSADVMHFDDPKTMRVRRKNRIAADKCRSRRRLEEDALKSKHECLEKEYRGLSHAAVDLVAEIQVLKNMLLEHGNCDCHLIQDYLKEAASAWVTKKTHVRSLQRGSWELIPYKIFLITEWVYKAFAQPLSGELDVVSVYRDCLDWY</sequence>
<dbReference type="SUPFAM" id="SSF57959">
    <property type="entry name" value="Leucine zipper domain"/>
    <property type="match status" value="1"/>
</dbReference>
<organism evidence="6 7">
    <name type="scientific">Purpureocillium lavendulum</name>
    <dbReference type="NCBI Taxonomy" id="1247861"/>
    <lineage>
        <taxon>Eukaryota</taxon>
        <taxon>Fungi</taxon>
        <taxon>Dikarya</taxon>
        <taxon>Ascomycota</taxon>
        <taxon>Pezizomycotina</taxon>
        <taxon>Sordariomycetes</taxon>
        <taxon>Hypocreomycetidae</taxon>
        <taxon>Hypocreales</taxon>
        <taxon>Ophiocordycipitaceae</taxon>
        <taxon>Purpureocillium</taxon>
    </lineage>
</organism>
<dbReference type="PROSITE" id="PS50217">
    <property type="entry name" value="BZIP"/>
    <property type="match status" value="1"/>
</dbReference>
<dbReference type="EMBL" id="JAQHRD010000009">
    <property type="protein sequence ID" value="KAJ6438040.1"/>
    <property type="molecule type" value="Genomic_DNA"/>
</dbReference>
<evidence type="ECO:0000313" key="6">
    <source>
        <dbReference type="EMBL" id="KAJ6438040.1"/>
    </source>
</evidence>
<dbReference type="PANTHER" id="PTHR23351:SF24">
    <property type="entry name" value="ACTIVATING TRANSCRIPTION FACTOR 3-RELATED"/>
    <property type="match status" value="1"/>
</dbReference>
<comment type="caution">
    <text evidence="6">The sequence shown here is derived from an EMBL/GenBank/DDBJ whole genome shotgun (WGS) entry which is preliminary data.</text>
</comment>
<dbReference type="GO" id="GO:0000978">
    <property type="term" value="F:RNA polymerase II cis-regulatory region sequence-specific DNA binding"/>
    <property type="evidence" value="ECO:0007669"/>
    <property type="project" value="TreeGrafter"/>
</dbReference>
<dbReference type="InterPro" id="IPR000837">
    <property type="entry name" value="AP-1"/>
</dbReference>
<evidence type="ECO:0000313" key="7">
    <source>
        <dbReference type="Proteomes" id="UP001163105"/>
    </source>
</evidence>
<dbReference type="GO" id="GO:0000981">
    <property type="term" value="F:DNA-binding transcription factor activity, RNA polymerase II-specific"/>
    <property type="evidence" value="ECO:0007669"/>
    <property type="project" value="TreeGrafter"/>
</dbReference>
<keyword evidence="1" id="KW-0805">Transcription regulation</keyword>
<evidence type="ECO:0000256" key="1">
    <source>
        <dbReference type="ARBA" id="ARBA00023015"/>
    </source>
</evidence>
<gene>
    <name evidence="6" type="ORF">O9K51_09462</name>
</gene>
<dbReference type="AlphaFoldDB" id="A0AB34FFL6"/>
<proteinExistence type="predicted"/>
<dbReference type="PANTHER" id="PTHR23351">
    <property type="entry name" value="FOS TRANSCRIPTION FACTOR-RELATED"/>
    <property type="match status" value="1"/>
</dbReference>
<feature type="domain" description="BZIP" evidence="5">
    <location>
        <begin position="110"/>
        <end position="173"/>
    </location>
</feature>
<keyword evidence="2" id="KW-0238">DNA-binding</keyword>
<protein>
    <submittedName>
        <fullName evidence="6">BZIP transcription factor domain-containing protein</fullName>
    </submittedName>
</protein>
<dbReference type="InterPro" id="IPR046347">
    <property type="entry name" value="bZIP_sf"/>
</dbReference>
<dbReference type="Pfam" id="PF00170">
    <property type="entry name" value="bZIP_1"/>
    <property type="match status" value="1"/>
</dbReference>
<name>A0AB34FFL6_9HYPO</name>
<dbReference type="Proteomes" id="UP001163105">
    <property type="component" value="Unassembled WGS sequence"/>
</dbReference>
<keyword evidence="3" id="KW-0804">Transcription</keyword>
<evidence type="ECO:0000256" key="4">
    <source>
        <dbReference type="SAM" id="MobiDB-lite"/>
    </source>
</evidence>
<feature type="region of interest" description="Disordered" evidence="4">
    <location>
        <begin position="79"/>
        <end position="102"/>
    </location>
</feature>
<evidence type="ECO:0000259" key="5">
    <source>
        <dbReference type="PROSITE" id="PS50217"/>
    </source>
</evidence>